<dbReference type="KEGG" id="rgr:FZ934_23400"/>
<evidence type="ECO:0000313" key="5">
    <source>
        <dbReference type="Proteomes" id="UP000326881"/>
    </source>
</evidence>
<organism evidence="4 5">
    <name type="scientific">Rhizobium grahamii</name>
    <dbReference type="NCBI Taxonomy" id="1120045"/>
    <lineage>
        <taxon>Bacteria</taxon>
        <taxon>Pseudomonadati</taxon>
        <taxon>Pseudomonadota</taxon>
        <taxon>Alphaproteobacteria</taxon>
        <taxon>Hyphomicrobiales</taxon>
        <taxon>Rhizobiaceae</taxon>
        <taxon>Rhizobium/Agrobacterium group</taxon>
        <taxon>Rhizobium</taxon>
    </lineage>
</organism>
<proteinExistence type="predicted"/>
<dbReference type="InterPro" id="IPR017853">
    <property type="entry name" value="GH"/>
</dbReference>
<reference evidence="4 5" key="1">
    <citation type="submission" date="2019-08" db="EMBL/GenBank/DDBJ databases">
        <title>Prosopis cineraria nodule microbiome.</title>
        <authorList>
            <person name="Ali R."/>
            <person name="Chaluvadi S.R."/>
            <person name="Wang X."/>
        </authorList>
    </citation>
    <scope>NUCLEOTIDE SEQUENCE [LARGE SCALE GENOMIC DNA]</scope>
    <source>
        <strain evidence="4 5">BG7</strain>
        <plasmid evidence="4 5">unnamed</plasmid>
    </source>
</reference>
<protein>
    <submittedName>
        <fullName evidence="4">DUF4038 domain-containing protein</fullName>
    </submittedName>
</protein>
<evidence type="ECO:0000259" key="1">
    <source>
        <dbReference type="Pfam" id="PF13204"/>
    </source>
</evidence>
<dbReference type="Pfam" id="PF18310">
    <property type="entry name" value="DUF5605"/>
    <property type="match status" value="1"/>
</dbReference>
<evidence type="ECO:0000259" key="3">
    <source>
        <dbReference type="Pfam" id="PF18310"/>
    </source>
</evidence>
<dbReference type="Proteomes" id="UP000326881">
    <property type="component" value="Plasmid unnamed"/>
</dbReference>
<feature type="domain" description="DUF5605" evidence="3">
    <location>
        <begin position="420"/>
        <end position="501"/>
    </location>
</feature>
<dbReference type="InterPro" id="IPR013783">
    <property type="entry name" value="Ig-like_fold"/>
</dbReference>
<keyword evidence="5" id="KW-1185">Reference proteome</keyword>
<keyword evidence="4" id="KW-0614">Plasmid</keyword>
<dbReference type="Pfam" id="PF16586">
    <property type="entry name" value="DUF5060"/>
    <property type="match status" value="1"/>
</dbReference>
<feature type="domain" description="Apiosidase-like catalytic" evidence="1">
    <location>
        <begin position="98"/>
        <end position="355"/>
    </location>
</feature>
<sequence length="504" mass="57878">MTMTHLYDIFEARLQAPANGNPYLDVTLHAHFKQGNRSVRVTGFHDGGNEYVIRFMPDTVGEWTYVTTSNVAELDGREGNLTVNAARDGVHGPVHVRNRFHFAHADGTPYFPFGTTCYAWTHQPLDMQEQTLASLEKSGFNKIRMGVFPKDYPFNTNEPLQPMFLETSGGGIDFDRPNPAAFQHLEKQIARLGDLGIEADLILFHPYDRWGYATMTEAQNLRYVEYAAARLSAFRNVWWALANEYDFLLDTIPVETWDRFCHILEENDPVQHLRSIHNGDQNMNFDHRKPWITHVCIQNWDVKRTPEWRLAYGKPVVNDEPEYEGNIIYCWGNISAEELVHRFWITVMRGGYAGHGETYVDPDDLIWWAKGGVLHGESWKRISFLLKLMQGDKLEGLEPMGMHDQWPWSRISGARDLGGKVSYLYFGEHQPNQWTTGLPTDDGRYEVDLIDTWNMTVTPAKRIEAFVPHPQRHGNITRGGKADAAFGIELPGRPYLALRVRKLD</sequence>
<dbReference type="SUPFAM" id="SSF51445">
    <property type="entry name" value="(Trans)glycosidases"/>
    <property type="match status" value="1"/>
</dbReference>
<evidence type="ECO:0000259" key="2">
    <source>
        <dbReference type="Pfam" id="PF16586"/>
    </source>
</evidence>
<gene>
    <name evidence="4" type="ORF">FZ934_23400</name>
</gene>
<dbReference type="PANTHER" id="PTHR37836:SF2">
    <property type="entry name" value="DUF4038 DOMAIN-CONTAINING PROTEIN"/>
    <property type="match status" value="1"/>
</dbReference>
<dbReference type="InterPro" id="IPR025277">
    <property type="entry name" value="Apiosidase-like_cat_dom"/>
</dbReference>
<geneLocation type="plasmid" evidence="4 5">
    <name>unnamed</name>
</geneLocation>
<dbReference type="Pfam" id="PF13204">
    <property type="entry name" value="Apiosidase"/>
    <property type="match status" value="1"/>
</dbReference>
<dbReference type="Gene3D" id="2.60.40.10">
    <property type="entry name" value="Immunoglobulins"/>
    <property type="match status" value="1"/>
</dbReference>
<feature type="domain" description="DUF5060" evidence="2">
    <location>
        <begin position="5"/>
        <end position="70"/>
    </location>
</feature>
<dbReference type="Gene3D" id="3.20.20.80">
    <property type="entry name" value="Glycosidases"/>
    <property type="match status" value="1"/>
</dbReference>
<dbReference type="AlphaFoldDB" id="A0A5Q0CGC7"/>
<dbReference type="InterPro" id="IPR041239">
    <property type="entry name" value="DUF5605"/>
</dbReference>
<dbReference type="PANTHER" id="PTHR37836">
    <property type="entry name" value="LMO1036 PROTEIN"/>
    <property type="match status" value="1"/>
</dbReference>
<name>A0A5Q0CGC7_9HYPH</name>
<dbReference type="Gene3D" id="2.60.40.3950">
    <property type="match status" value="1"/>
</dbReference>
<dbReference type="EMBL" id="CP043499">
    <property type="protein sequence ID" value="QFY63240.1"/>
    <property type="molecule type" value="Genomic_DNA"/>
</dbReference>
<dbReference type="RefSeq" id="WP_153273210.1">
    <property type="nucleotide sequence ID" value="NZ_CP043499.1"/>
</dbReference>
<dbReference type="InterPro" id="IPR032260">
    <property type="entry name" value="DUF5060"/>
</dbReference>
<evidence type="ECO:0000313" key="4">
    <source>
        <dbReference type="EMBL" id="QFY63240.1"/>
    </source>
</evidence>
<accession>A0A5Q0CGC7</accession>
<dbReference type="OrthoDB" id="127163at2"/>